<dbReference type="Pfam" id="PF00672">
    <property type="entry name" value="HAMP"/>
    <property type="match status" value="1"/>
</dbReference>
<dbReference type="PANTHER" id="PTHR32089">
    <property type="entry name" value="METHYL-ACCEPTING CHEMOTAXIS PROTEIN MCPB"/>
    <property type="match status" value="1"/>
</dbReference>
<keyword evidence="14" id="KW-1185">Reference proteome</keyword>
<evidence type="ECO:0000256" key="9">
    <source>
        <dbReference type="SAM" id="MobiDB-lite"/>
    </source>
</evidence>
<gene>
    <name evidence="13" type="ORF">GCM10011352_41690</name>
</gene>
<reference evidence="14" key="1">
    <citation type="journal article" date="2019" name="Int. J. Syst. Evol. Microbiol.">
        <title>The Global Catalogue of Microorganisms (GCM) 10K type strain sequencing project: providing services to taxonomists for standard genome sequencing and annotation.</title>
        <authorList>
            <consortium name="The Broad Institute Genomics Platform"/>
            <consortium name="The Broad Institute Genome Sequencing Center for Infectious Disease"/>
            <person name="Wu L."/>
            <person name="Ma J."/>
        </authorList>
    </citation>
    <scope>NUCLEOTIDE SEQUENCE [LARGE SCALE GENOMIC DNA]</scope>
    <source>
        <strain evidence="14">CGMCC 1.15341</strain>
    </source>
</reference>
<dbReference type="PROSITE" id="PS50885">
    <property type="entry name" value="HAMP"/>
    <property type="match status" value="1"/>
</dbReference>
<dbReference type="Gene3D" id="3.30.450.20">
    <property type="entry name" value="PAS domain"/>
    <property type="match status" value="1"/>
</dbReference>
<evidence type="ECO:0000256" key="6">
    <source>
        <dbReference type="ARBA" id="ARBA00023224"/>
    </source>
</evidence>
<dbReference type="SUPFAM" id="SSF58104">
    <property type="entry name" value="Methyl-accepting chemotaxis protein (MCP) signaling domain"/>
    <property type="match status" value="1"/>
</dbReference>
<keyword evidence="2" id="KW-1003">Cell membrane</keyword>
<dbReference type="Proteomes" id="UP000629025">
    <property type="component" value="Unassembled WGS sequence"/>
</dbReference>
<evidence type="ECO:0000313" key="14">
    <source>
        <dbReference type="Proteomes" id="UP000629025"/>
    </source>
</evidence>
<dbReference type="InterPro" id="IPR004090">
    <property type="entry name" value="Chemotax_Me-accpt_rcpt"/>
</dbReference>
<dbReference type="PANTHER" id="PTHR32089:SF112">
    <property type="entry name" value="LYSOZYME-LIKE PROTEIN-RELATED"/>
    <property type="match status" value="1"/>
</dbReference>
<name>A0ABQ1KUR6_9GAMM</name>
<evidence type="ECO:0000256" key="3">
    <source>
        <dbReference type="ARBA" id="ARBA00022692"/>
    </source>
</evidence>
<feature type="compositionally biased region" description="Basic and acidic residues" evidence="9">
    <location>
        <begin position="329"/>
        <end position="343"/>
    </location>
</feature>
<dbReference type="PROSITE" id="PS50111">
    <property type="entry name" value="CHEMOTAXIS_TRANSDUC_2"/>
    <property type="match status" value="1"/>
</dbReference>
<dbReference type="SMART" id="SM00304">
    <property type="entry name" value="HAMP"/>
    <property type="match status" value="2"/>
</dbReference>
<dbReference type="RefSeq" id="WP_188752043.1">
    <property type="nucleotide sequence ID" value="NZ_BMIJ01000010.1"/>
</dbReference>
<keyword evidence="6 8" id="KW-0807">Transducer</keyword>
<evidence type="ECO:0000256" key="7">
    <source>
        <dbReference type="ARBA" id="ARBA00029447"/>
    </source>
</evidence>
<keyword evidence="3 10" id="KW-0812">Transmembrane</keyword>
<organism evidence="13 14">
    <name type="scientific">Marinobacterium zhoushanense</name>
    <dbReference type="NCBI Taxonomy" id="1679163"/>
    <lineage>
        <taxon>Bacteria</taxon>
        <taxon>Pseudomonadati</taxon>
        <taxon>Pseudomonadota</taxon>
        <taxon>Gammaproteobacteria</taxon>
        <taxon>Oceanospirillales</taxon>
        <taxon>Oceanospirillaceae</taxon>
        <taxon>Marinobacterium</taxon>
    </lineage>
</organism>
<proteinExistence type="inferred from homology"/>
<dbReference type="InterPro" id="IPR004089">
    <property type="entry name" value="MCPsignal_dom"/>
</dbReference>
<feature type="region of interest" description="Disordered" evidence="9">
    <location>
        <begin position="320"/>
        <end position="343"/>
    </location>
</feature>
<dbReference type="Pfam" id="PF00015">
    <property type="entry name" value="MCPsignal"/>
    <property type="match status" value="1"/>
</dbReference>
<feature type="transmembrane region" description="Helical" evidence="10">
    <location>
        <begin position="12"/>
        <end position="31"/>
    </location>
</feature>
<evidence type="ECO:0000259" key="11">
    <source>
        <dbReference type="PROSITE" id="PS50111"/>
    </source>
</evidence>
<dbReference type="EMBL" id="BMIJ01000010">
    <property type="protein sequence ID" value="GGC10853.1"/>
    <property type="molecule type" value="Genomic_DNA"/>
</dbReference>
<sequence length="542" mass="58995">MSLSNLSVRGKLWTLVLIAAALLGLVSLLALQDMRASLFNEREQKLEALADVAYRMLEVEQSRIDDGEITLEQAQHRAKDLLENMRYGQEGYFFVLDKQARFVMHGADSKLVGKSMAQSHSEDGQRIFADMAALLGSAVSEKYFSYTWPKAGEREPQEKLSIVRTFEPWGWVIGTGLYVQDINSAFVSEAVHVGVQLLIALVLMGGLAWIISRSICRPLDRINEVMVKVAEGDLRERTGLNTRDELGEVGRRIDKTLEVFRALVHSISASSTQLTGSASELANSADQTSQALSRQAQEAELLSTAMNEMAASIHEIARTAGETSSAIDSADHEADEGSRDVDDTVSRIKALAREVEEASGVIKALEGDTEQISEVLGQIAAISEQTNLLALNAAIEAARAGDSGRGFAVVADEVRQLAQRTRGSTEQIRDMNERLSKAAKRAVEVMERSSQRADESVERALLAGEELSRIVADMNAVRDMGVQVAAATEEQSAVSEEMNNNLLSITQASEATVSAANTVAASSEQLKALATQLQHEISRFRT</sequence>
<accession>A0ABQ1KUR6</accession>
<dbReference type="SMART" id="SM01049">
    <property type="entry name" value="Cache_2"/>
    <property type="match status" value="1"/>
</dbReference>
<comment type="similarity">
    <text evidence="7">Belongs to the methyl-accepting chemotaxis (MCP) protein family.</text>
</comment>
<evidence type="ECO:0000256" key="2">
    <source>
        <dbReference type="ARBA" id="ARBA00022475"/>
    </source>
</evidence>
<protein>
    <submittedName>
        <fullName evidence="13">Methyl-accepting chemotaxis protein</fullName>
    </submittedName>
</protein>
<dbReference type="Gene3D" id="1.10.287.950">
    <property type="entry name" value="Methyl-accepting chemotaxis protein"/>
    <property type="match status" value="1"/>
</dbReference>
<feature type="domain" description="HAMP" evidence="12">
    <location>
        <begin position="213"/>
        <end position="265"/>
    </location>
</feature>
<evidence type="ECO:0000256" key="1">
    <source>
        <dbReference type="ARBA" id="ARBA00004651"/>
    </source>
</evidence>
<dbReference type="InterPro" id="IPR003660">
    <property type="entry name" value="HAMP_dom"/>
</dbReference>
<dbReference type="InterPro" id="IPR033480">
    <property type="entry name" value="sCache_2"/>
</dbReference>
<dbReference type="SMART" id="SM00283">
    <property type="entry name" value="MA"/>
    <property type="match status" value="1"/>
</dbReference>
<comment type="caution">
    <text evidence="13">The sequence shown here is derived from an EMBL/GenBank/DDBJ whole genome shotgun (WGS) entry which is preliminary data.</text>
</comment>
<comment type="subcellular location">
    <subcellularLocation>
        <location evidence="1">Cell membrane</location>
        <topology evidence="1">Multi-pass membrane protein</topology>
    </subcellularLocation>
</comment>
<evidence type="ECO:0000313" key="13">
    <source>
        <dbReference type="EMBL" id="GGC10853.1"/>
    </source>
</evidence>
<evidence type="ECO:0000256" key="8">
    <source>
        <dbReference type="PROSITE-ProRule" id="PRU00284"/>
    </source>
</evidence>
<dbReference type="CDD" id="cd06225">
    <property type="entry name" value="HAMP"/>
    <property type="match status" value="1"/>
</dbReference>
<keyword evidence="4 10" id="KW-1133">Transmembrane helix</keyword>
<keyword evidence="5 10" id="KW-0472">Membrane</keyword>
<feature type="domain" description="Methyl-accepting transducer" evidence="11">
    <location>
        <begin position="270"/>
        <end position="506"/>
    </location>
</feature>
<dbReference type="CDD" id="cd11386">
    <property type="entry name" value="MCP_signal"/>
    <property type="match status" value="1"/>
</dbReference>
<evidence type="ECO:0000256" key="4">
    <source>
        <dbReference type="ARBA" id="ARBA00022989"/>
    </source>
</evidence>
<evidence type="ECO:0000256" key="5">
    <source>
        <dbReference type="ARBA" id="ARBA00023136"/>
    </source>
</evidence>
<evidence type="ECO:0000256" key="10">
    <source>
        <dbReference type="SAM" id="Phobius"/>
    </source>
</evidence>
<dbReference type="Pfam" id="PF17200">
    <property type="entry name" value="sCache_2"/>
    <property type="match status" value="1"/>
</dbReference>
<dbReference type="PRINTS" id="PR00260">
    <property type="entry name" value="CHEMTRNSDUCR"/>
</dbReference>
<evidence type="ECO:0000259" key="12">
    <source>
        <dbReference type="PROSITE" id="PS50885"/>
    </source>
</evidence>